<organism evidence="2 3">
    <name type="scientific">Flectobacillus roseus</name>
    <dbReference type="NCBI Taxonomy" id="502259"/>
    <lineage>
        <taxon>Bacteria</taxon>
        <taxon>Pseudomonadati</taxon>
        <taxon>Bacteroidota</taxon>
        <taxon>Cytophagia</taxon>
        <taxon>Cytophagales</taxon>
        <taxon>Flectobacillaceae</taxon>
        <taxon>Flectobacillus</taxon>
    </lineage>
</organism>
<dbReference type="EMBL" id="JASHIF010000004">
    <property type="protein sequence ID" value="MDI9858773.1"/>
    <property type="molecule type" value="Genomic_DNA"/>
</dbReference>
<comment type="caution">
    <text evidence="2">The sequence shown here is derived from an EMBL/GenBank/DDBJ whole genome shotgun (WGS) entry which is preliminary data.</text>
</comment>
<reference evidence="2 3" key="1">
    <citation type="submission" date="2023-05" db="EMBL/GenBank/DDBJ databases">
        <title>Novel species of genus Flectobacillus isolated from stream in China.</title>
        <authorList>
            <person name="Lu H."/>
        </authorList>
    </citation>
    <scope>NUCLEOTIDE SEQUENCE [LARGE SCALE GENOMIC DNA]</scope>
    <source>
        <strain evidence="2 3">KCTC 42575</strain>
    </source>
</reference>
<dbReference type="Proteomes" id="UP001236507">
    <property type="component" value="Unassembled WGS sequence"/>
</dbReference>
<protein>
    <submittedName>
        <fullName evidence="2">DUF5686 family protein</fullName>
    </submittedName>
</protein>
<accession>A0ABT6Y5C3</accession>
<feature type="chain" id="PRO_5046548452" evidence="1">
    <location>
        <begin position="25"/>
        <end position="802"/>
    </location>
</feature>
<proteinExistence type="predicted"/>
<gene>
    <name evidence="2" type="ORF">QM524_06115</name>
</gene>
<dbReference type="InterPro" id="IPR043741">
    <property type="entry name" value="DUF5686"/>
</dbReference>
<keyword evidence="1" id="KW-0732">Signal</keyword>
<dbReference type="Pfam" id="PF18939">
    <property type="entry name" value="DUF5686"/>
    <property type="match status" value="1"/>
</dbReference>
<evidence type="ECO:0000256" key="1">
    <source>
        <dbReference type="SAM" id="SignalP"/>
    </source>
</evidence>
<evidence type="ECO:0000313" key="3">
    <source>
        <dbReference type="Proteomes" id="UP001236507"/>
    </source>
</evidence>
<keyword evidence="3" id="KW-1185">Reference proteome</keyword>
<evidence type="ECO:0000313" key="2">
    <source>
        <dbReference type="EMBL" id="MDI9858773.1"/>
    </source>
</evidence>
<name>A0ABT6Y5C3_9BACT</name>
<dbReference type="RefSeq" id="WP_283343896.1">
    <property type="nucleotide sequence ID" value="NZ_JASHIF010000004.1"/>
</dbReference>
<feature type="signal peptide" evidence="1">
    <location>
        <begin position="1"/>
        <end position="24"/>
    </location>
</feature>
<sequence>MLKDFIRPLILFLSLCCYHYTANAFHSNTSDSSLYTIQAVKKAIQNAPKHDLQQANFSAETYIQNTGKWNRIPSIWKNLLKKEGLESKLEYQSESYAKFRVDSSYNYVFDYQAARNNYHAESHADKFVNPNFYKPEVGPSAISPLSPKALHYYDFKWLGSDVLAGKEADWFLIIPKHDNDEKVFSGKIALSKEDGWIVGLDVFVKHYAIKYHFEISFETVQQVVLPSKYQIKASGKLMGFEGEYQYISHVWNYKLGQIAPIVRPQEHQFREIYNIQERNFEVQQFKQVMGTLGSNLENTWSDANIRSGLRRYDKINLDLLPESQSSEWWDNLKQSYQAQKYIPTLSISAVSKSTLPPQPDEYSTYRQANLKFGVGSILFSRSYFWGDNSRGFYPHEIYYKSPVLDFNFNTVEGFVQNTGALYRFRKARYDWFEIDPTWRYSYNLQKSSGTLKLRWKTQQDDISVTGGKFVSQYNVDTPIAFDLNSLSTLLLKKNYVKIYEKEFINFNLVERISNTLAIRGSAEWARRFPLENTTDYYWINFQNTPYLPNNPENKEIGITEFKTNTAFSVSFQVNYRPTLKKQYRNNIRMVDLSSSPLIMFKYRGAFSEVLKTDIDFHTVELGITHNFPISLNTNFNYIAQAGTFFDVKNMTFADYKHFNGNNNMISIGDMLTTHRLVGFYDNYVWGASKKFIDPFLYSTNGTYIDIMTMVGMRKFLISRLNIARKLALREEFFANYMYTANKNFHYAEFGYGIDGIARIFRLEFGYRLENGTFTKDTPTSRITPIIRISLNSRVRGGVTPDW</sequence>